<comment type="caution">
    <text evidence="1">The sequence shown here is derived from an EMBL/GenBank/DDBJ whole genome shotgun (WGS) entry which is preliminary data.</text>
</comment>
<gene>
    <name evidence="1" type="ORF">J2750_001929</name>
</gene>
<keyword evidence="2" id="KW-1185">Reference proteome</keyword>
<protein>
    <submittedName>
        <fullName evidence="1">Uncharacterized protein</fullName>
    </submittedName>
</protein>
<dbReference type="EMBL" id="JAVDQI010000008">
    <property type="protein sequence ID" value="MDR6223459.1"/>
    <property type="molecule type" value="Genomic_DNA"/>
</dbReference>
<sequence length="279" mass="32307">MEPAIIDRDKLLFTSYQHDFILRKVAVLKSIIDNQASVIDIFQGTDGLEFKDEDALISGLKTEIHFSMYHALESMFAMAFALIKQPDDVWVWLTTYKFPEFGRMINDVAKSDISAVSEKDELETIRIIFFKNCPNEFVEQEETKEMMHKLSQILTLCADELNNKDAYNSYKHGLRLVTGALRFNLVNEKEAINNVIGEGPGLVYLDRKSANPVPELYSFERSYKIIKLCWQMTSLMIKQRKVEYIEEDKCVIEATNFNDIDIDDIFSQDFLNHVLDELS</sequence>
<dbReference type="AlphaFoldDB" id="A0AA90Z9F9"/>
<dbReference type="Proteomes" id="UP001185015">
    <property type="component" value="Unassembled WGS sequence"/>
</dbReference>
<evidence type="ECO:0000313" key="2">
    <source>
        <dbReference type="Proteomes" id="UP001185015"/>
    </source>
</evidence>
<name>A0AA90Z9F9_9EURY</name>
<evidence type="ECO:0000313" key="1">
    <source>
        <dbReference type="EMBL" id="MDR6223459.1"/>
    </source>
</evidence>
<proteinExistence type="predicted"/>
<dbReference type="RefSeq" id="WP_309740751.1">
    <property type="nucleotide sequence ID" value="NZ_JAVDQI010000008.1"/>
</dbReference>
<organism evidence="1 2">
    <name type="scientific">Methanococcoides alaskense</name>
    <dbReference type="NCBI Taxonomy" id="325778"/>
    <lineage>
        <taxon>Archaea</taxon>
        <taxon>Methanobacteriati</taxon>
        <taxon>Methanobacteriota</taxon>
        <taxon>Stenosarchaea group</taxon>
        <taxon>Methanomicrobia</taxon>
        <taxon>Methanosarcinales</taxon>
        <taxon>Methanosarcinaceae</taxon>
        <taxon>Methanococcoides</taxon>
    </lineage>
</organism>
<accession>A0AA90Z9F9</accession>
<reference evidence="1 2" key="1">
    <citation type="submission" date="2023-07" db="EMBL/GenBank/DDBJ databases">
        <title>Genomic Encyclopedia of Type Strains, Phase IV (KMG-IV): sequencing the most valuable type-strain genomes for metagenomic binning, comparative biology and taxonomic classification.</title>
        <authorList>
            <person name="Goeker M."/>
        </authorList>
    </citation>
    <scope>NUCLEOTIDE SEQUENCE [LARGE SCALE GENOMIC DNA]</scope>
    <source>
        <strain evidence="1 2">DSM 17273</strain>
    </source>
</reference>